<proteinExistence type="predicted"/>
<dbReference type="Proteomes" id="UP000067626">
    <property type="component" value="Chromosome"/>
</dbReference>
<feature type="region of interest" description="Disordered" evidence="1">
    <location>
        <begin position="517"/>
        <end position="550"/>
    </location>
</feature>
<name>A0A0K1EAZ7_CHOCO</name>
<accession>A0A0K1EAZ7</accession>
<protein>
    <submittedName>
        <fullName evidence="2">Uncharacterized protein</fullName>
    </submittedName>
</protein>
<dbReference type="EMBL" id="CP012159">
    <property type="protein sequence ID" value="AKT37743.1"/>
    <property type="molecule type" value="Genomic_DNA"/>
</dbReference>
<sequence length="649" mass="72253">MKDVLDRYIRSLAEQELAKDAPERLQDLGTFVVWLLERRGFTVHLRSFKHEGTERRKSSGLTQHGVDIIASRHLKSGRRCLYLFVLKQGNITIEAAGESRNSIFHDIELASLRPFSSDGLFDLGGGSFECRKVVAVHNGDLDERIVGIVADKRAYLRKHRQVGLWWWDASTLVDYALRAPRDGSGSSLRKAADPSLFPPGIRPFARAALDSLVLNDGRRFDLRAVDRLLDEVLPVGRRARDEESGNRLEPGEPAEARALRRRLAELSLFARMVEVECRRLAGGDALPTFDTIERVLCRGMEHLRRIPSDRFAGHRGAIRASIRGLLDQYIAKGWQLHERLTPLLHAEYGLALGSPSERLDYPLRVLRLSGYLAVAALALLDRKESQGARQLAEALASLWKTNEAACLGPITDDQIIEISLVFDLWRRCGMSDLAAKVAESLALRWHLMVGLGFPLPAIRQSARVPPDEEDLRVLAEAHLRGRAGAPPSFDDSASTILPLALYLAYRGGCSFDHPAFDQVAPPGVPPRGASSASTENGDRNAGERASPYSSSTHTVYLQAWQPPEDAADEWYVREIEHRGLVKVFDKVKAFDKGRGLENLALAFEAFNQPLPQSPAEAWGFRAIDCMAWKCWRTPPPMAIFCEPRSSSST</sequence>
<dbReference type="OrthoDB" id="5485511at2"/>
<dbReference type="KEGG" id="ccro:CMC5_018850"/>
<evidence type="ECO:0000313" key="3">
    <source>
        <dbReference type="Proteomes" id="UP000067626"/>
    </source>
</evidence>
<evidence type="ECO:0000313" key="2">
    <source>
        <dbReference type="EMBL" id="AKT37743.1"/>
    </source>
</evidence>
<reference evidence="2 3" key="1">
    <citation type="submission" date="2015-07" db="EMBL/GenBank/DDBJ databases">
        <title>Genome analysis of myxobacterium Chondromyces crocatus Cm c5 reveals a high potential for natural compound synthesis and the genetic basis for the loss of fruiting body formation.</title>
        <authorList>
            <person name="Zaburannyi N."/>
            <person name="Bunk B."/>
            <person name="Maier J."/>
            <person name="Overmann J."/>
            <person name="Mueller R."/>
        </authorList>
    </citation>
    <scope>NUCLEOTIDE SEQUENCE [LARGE SCALE GENOMIC DNA]</scope>
    <source>
        <strain evidence="2 3">Cm c5</strain>
    </source>
</reference>
<dbReference type="AlphaFoldDB" id="A0A0K1EAZ7"/>
<evidence type="ECO:0000256" key="1">
    <source>
        <dbReference type="SAM" id="MobiDB-lite"/>
    </source>
</evidence>
<gene>
    <name evidence="2" type="ORF">CMC5_018850</name>
</gene>
<dbReference type="STRING" id="52.CMC5_018850"/>
<dbReference type="RefSeq" id="WP_156338388.1">
    <property type="nucleotide sequence ID" value="NZ_CP012159.1"/>
</dbReference>
<keyword evidence="3" id="KW-1185">Reference proteome</keyword>
<organism evidence="2 3">
    <name type="scientific">Chondromyces crocatus</name>
    <dbReference type="NCBI Taxonomy" id="52"/>
    <lineage>
        <taxon>Bacteria</taxon>
        <taxon>Pseudomonadati</taxon>
        <taxon>Myxococcota</taxon>
        <taxon>Polyangia</taxon>
        <taxon>Polyangiales</taxon>
        <taxon>Polyangiaceae</taxon>
        <taxon>Chondromyces</taxon>
    </lineage>
</organism>